<reference evidence="2 3" key="1">
    <citation type="submission" date="2023-06" db="EMBL/GenBank/DDBJ databases">
        <authorList>
            <person name="Oyuntsetseg B."/>
            <person name="Kim S.B."/>
        </authorList>
    </citation>
    <scope>NUCLEOTIDE SEQUENCE [LARGE SCALE GENOMIC DNA]</scope>
    <source>
        <strain evidence="2 3">2-15</strain>
    </source>
</reference>
<feature type="compositionally biased region" description="Pro residues" evidence="1">
    <location>
        <begin position="453"/>
        <end position="463"/>
    </location>
</feature>
<sequence length="463" mass="47370">MGFFDMVGDSAKWVGDRFSDAGHWASDVWHGNVGTQSVPAPELVQKILGSGGASSWHDGGGKATQLATDHHNLSSDIQRLSTGLESVWTGNGADAAQSRIKMFSEATTSAAQTYTTNSQNLTGLAHGFDEMKKALQPMPGTPPHKDFVDVATPWDTDTEDKINQYNQLAQQNLQRYNGYAQQAQTSGQGLKADYGQLNPFDDTVALTQQKKIIEQNHPRKNTTDDDKTSTSQSEVDTRHITTPPPTTPPPTTPPPNIPPPTVLPPPTGRPITPPEHRPPRDVYPPGKTTDDDDTHTSSDLDDPRVPPPGQRFPVGSGNPSWSATGGGDGFGPGGFGVGAGAGAGAGGAGGSGAFGGRGGSGAGTGTGSRLSGGAGSGVFGEEGGRGGALAGRGAAGGAAGAKGSPGMGGMGAAGSKGKGEEDAEHQRKYGIDDDSAFSLLDDEDGRLLDPHTGLPPTPPTIGA</sequence>
<gene>
    <name evidence="2" type="ORF">QRX50_06535</name>
</gene>
<evidence type="ECO:0008006" key="4">
    <source>
        <dbReference type="Google" id="ProtNLM"/>
    </source>
</evidence>
<dbReference type="AlphaFoldDB" id="A0A9Y2IJH9"/>
<feature type="compositionally biased region" description="Basic and acidic residues" evidence="1">
    <location>
        <begin position="211"/>
        <end position="228"/>
    </location>
</feature>
<dbReference type="RefSeq" id="WP_285971061.1">
    <property type="nucleotide sequence ID" value="NZ_CP127294.1"/>
</dbReference>
<feature type="compositionally biased region" description="Pro residues" evidence="1">
    <location>
        <begin position="242"/>
        <end position="273"/>
    </location>
</feature>
<dbReference type="KEGG" id="acab:QRX50_06535"/>
<evidence type="ECO:0000256" key="1">
    <source>
        <dbReference type="SAM" id="MobiDB-lite"/>
    </source>
</evidence>
<name>A0A9Y2IJH9_9PSEU</name>
<proteinExistence type="predicted"/>
<dbReference type="Gene3D" id="1.20.1260.20">
    <property type="entry name" value="PPE superfamily"/>
    <property type="match status" value="1"/>
</dbReference>
<organism evidence="2 3">
    <name type="scientific">Amycolatopsis carbonis</name>
    <dbReference type="NCBI Taxonomy" id="715471"/>
    <lineage>
        <taxon>Bacteria</taxon>
        <taxon>Bacillati</taxon>
        <taxon>Actinomycetota</taxon>
        <taxon>Actinomycetes</taxon>
        <taxon>Pseudonocardiales</taxon>
        <taxon>Pseudonocardiaceae</taxon>
        <taxon>Amycolatopsis</taxon>
    </lineage>
</organism>
<feature type="compositionally biased region" description="Acidic residues" evidence="1">
    <location>
        <begin position="432"/>
        <end position="444"/>
    </location>
</feature>
<feature type="compositionally biased region" description="Basic and acidic residues" evidence="1">
    <location>
        <begin position="294"/>
        <end position="304"/>
    </location>
</feature>
<feature type="compositionally biased region" description="Basic and acidic residues" evidence="1">
    <location>
        <begin position="417"/>
        <end position="431"/>
    </location>
</feature>
<accession>A0A9Y2IJH9</accession>
<dbReference type="InterPro" id="IPR038332">
    <property type="entry name" value="PPE_sf"/>
</dbReference>
<dbReference type="Proteomes" id="UP001236014">
    <property type="component" value="Chromosome"/>
</dbReference>
<keyword evidence="3" id="KW-1185">Reference proteome</keyword>
<evidence type="ECO:0000313" key="2">
    <source>
        <dbReference type="EMBL" id="WIX80431.1"/>
    </source>
</evidence>
<protein>
    <recommendedName>
        <fullName evidence="4">PPE family protein</fullName>
    </recommendedName>
</protein>
<dbReference type="EMBL" id="CP127294">
    <property type="protein sequence ID" value="WIX80431.1"/>
    <property type="molecule type" value="Genomic_DNA"/>
</dbReference>
<evidence type="ECO:0000313" key="3">
    <source>
        <dbReference type="Proteomes" id="UP001236014"/>
    </source>
</evidence>
<feature type="region of interest" description="Disordered" evidence="1">
    <location>
        <begin position="211"/>
        <end position="463"/>
    </location>
</feature>
<feature type="compositionally biased region" description="Gly residues" evidence="1">
    <location>
        <begin position="324"/>
        <end position="416"/>
    </location>
</feature>